<protein>
    <submittedName>
        <fullName evidence="1 2">Dehydrogenase</fullName>
    </submittedName>
</protein>
<evidence type="ECO:0000313" key="1">
    <source>
        <dbReference type="EMBL" id="KPQ11025.1"/>
    </source>
</evidence>
<dbReference type="InterPro" id="IPR036291">
    <property type="entry name" value="NAD(P)-bd_dom_sf"/>
</dbReference>
<dbReference type="Pfam" id="PF13561">
    <property type="entry name" value="adh_short_C2"/>
    <property type="match status" value="1"/>
</dbReference>
<evidence type="ECO:0000313" key="3">
    <source>
        <dbReference type="Proteomes" id="UP000050497"/>
    </source>
</evidence>
<dbReference type="Gene3D" id="3.40.50.720">
    <property type="entry name" value="NAD(P)-binding Rossmann-like Domain"/>
    <property type="match status" value="1"/>
</dbReference>
<dbReference type="AlphaFoldDB" id="A0A0P8BN20"/>
<dbReference type="GO" id="GO:0005737">
    <property type="term" value="C:cytoplasm"/>
    <property type="evidence" value="ECO:0007669"/>
    <property type="project" value="TreeGrafter"/>
</dbReference>
<dbReference type="STRING" id="1653334.GA0071312_2804"/>
<dbReference type="PRINTS" id="PR00081">
    <property type="entry name" value="GDHRDH"/>
</dbReference>
<gene>
    <name evidence="2" type="ORF">GA0071312_2804</name>
    <name evidence="1" type="ORF">HLUCCO17_08930</name>
</gene>
<accession>A0A0P8BN20</accession>
<reference evidence="2 4" key="2">
    <citation type="submission" date="2016-08" db="EMBL/GenBank/DDBJ databases">
        <authorList>
            <person name="Varghese N."/>
            <person name="Submissions Spin"/>
        </authorList>
    </citation>
    <scope>NUCLEOTIDE SEQUENCE [LARGE SCALE GENOMIC DNA]</scope>
    <source>
        <strain evidence="2 4">HL-109</strain>
    </source>
</reference>
<dbReference type="PANTHER" id="PTHR43544:SF12">
    <property type="entry name" value="NAD(P)-BINDING ROSSMANN-FOLD SUPERFAMILY PROTEIN"/>
    <property type="match status" value="1"/>
</dbReference>
<dbReference type="RefSeq" id="WP_074445449.1">
    <property type="nucleotide sequence ID" value="NZ_FMBM01000002.1"/>
</dbReference>
<name>A0A0P8BN20_9HYPH</name>
<reference evidence="1 3" key="1">
    <citation type="submission" date="2015-09" db="EMBL/GenBank/DDBJ databases">
        <title>Identification and resolution of microdiversity through metagenomic sequencing of parallel consortia.</title>
        <authorList>
            <person name="Nelson W.C."/>
            <person name="Romine M.F."/>
            <person name="Lindemann S.R."/>
        </authorList>
    </citation>
    <scope>NUCLEOTIDE SEQUENCE [LARGE SCALE GENOMIC DNA]</scope>
    <source>
        <strain evidence="1">HL-109</strain>
    </source>
</reference>
<sequence>MAEPNHHLTSFPDDGIAVVAGATGGIGAAFVRALEASGHFSRVVAAARSNDAALDLLDPAAIADFASGLEGARIRLVIDATGFLHDNERMPEKSWRDLDAGHMAYSYAVNAIGPALLMQHLLPLLPREGKAAFVTLSARVGSIGDNRIGGWYSYRASKAALNQIMRCASIELGRRWREAVCVAMHPGTVHSPLTQPFAKSGLNVREPDVAVGEMLAVIDGLTSEESGGFFDYRGERLPW</sequence>
<evidence type="ECO:0000313" key="4">
    <source>
        <dbReference type="Proteomes" id="UP000182800"/>
    </source>
</evidence>
<dbReference type="EMBL" id="FMBM01000002">
    <property type="protein sequence ID" value="SCC81836.1"/>
    <property type="molecule type" value="Genomic_DNA"/>
</dbReference>
<dbReference type="PANTHER" id="PTHR43544">
    <property type="entry name" value="SHORT-CHAIN DEHYDROGENASE/REDUCTASE"/>
    <property type="match status" value="1"/>
</dbReference>
<comment type="caution">
    <text evidence="1">The sequence shown here is derived from an EMBL/GenBank/DDBJ whole genome shotgun (WGS) entry which is preliminary data.</text>
</comment>
<dbReference type="OrthoDB" id="9785826at2"/>
<proteinExistence type="predicted"/>
<organism evidence="1 3">
    <name type="scientific">Saliniramus fredricksonii</name>
    <dbReference type="NCBI Taxonomy" id="1653334"/>
    <lineage>
        <taxon>Bacteria</taxon>
        <taxon>Pseudomonadati</taxon>
        <taxon>Pseudomonadota</taxon>
        <taxon>Alphaproteobacteria</taxon>
        <taxon>Hyphomicrobiales</taxon>
        <taxon>Salinarimonadaceae</taxon>
        <taxon>Saliniramus</taxon>
    </lineage>
</organism>
<dbReference type="Proteomes" id="UP000050497">
    <property type="component" value="Unassembled WGS sequence"/>
</dbReference>
<evidence type="ECO:0000313" key="2">
    <source>
        <dbReference type="EMBL" id="SCC81836.1"/>
    </source>
</evidence>
<dbReference type="Proteomes" id="UP000182800">
    <property type="component" value="Unassembled WGS sequence"/>
</dbReference>
<dbReference type="InterPro" id="IPR002347">
    <property type="entry name" value="SDR_fam"/>
</dbReference>
<keyword evidence="4" id="KW-1185">Reference proteome</keyword>
<dbReference type="InterPro" id="IPR051468">
    <property type="entry name" value="Fungal_SecMetab_SDRs"/>
</dbReference>
<dbReference type="SUPFAM" id="SSF51735">
    <property type="entry name" value="NAD(P)-binding Rossmann-fold domains"/>
    <property type="match status" value="1"/>
</dbReference>
<dbReference type="GO" id="GO:0016491">
    <property type="term" value="F:oxidoreductase activity"/>
    <property type="evidence" value="ECO:0007669"/>
    <property type="project" value="TreeGrafter"/>
</dbReference>
<dbReference type="EMBL" id="LJSX01000011">
    <property type="protein sequence ID" value="KPQ11025.1"/>
    <property type="molecule type" value="Genomic_DNA"/>
</dbReference>